<dbReference type="Gene3D" id="3.90.1110.10">
    <property type="entry name" value="RNA polymerase Rpb2, domain 2"/>
    <property type="match status" value="1"/>
</dbReference>
<dbReference type="Proteomes" id="UP000887564">
    <property type="component" value="Unplaced"/>
</dbReference>
<comment type="similarity">
    <text evidence="1">Belongs to the RNA polymerase beta chain family.</text>
</comment>
<dbReference type="GO" id="GO:0003899">
    <property type="term" value="F:DNA-directed RNA polymerase activity"/>
    <property type="evidence" value="ECO:0007669"/>
    <property type="project" value="UniProtKB-EC"/>
</dbReference>
<feature type="domain" description="RNA polymerase Rpb2" evidence="7">
    <location>
        <begin position="29"/>
        <end position="74"/>
    </location>
</feature>
<dbReference type="GO" id="GO:0000428">
    <property type="term" value="C:DNA-directed RNA polymerase complex"/>
    <property type="evidence" value="ECO:0007669"/>
    <property type="project" value="UniProtKB-KW"/>
</dbReference>
<dbReference type="Pfam" id="PF04561">
    <property type="entry name" value="RNA_pol_Rpb2_2"/>
    <property type="match status" value="1"/>
</dbReference>
<keyword evidence="3" id="KW-0240">DNA-directed RNA polymerase</keyword>
<dbReference type="InterPro" id="IPR015712">
    <property type="entry name" value="DNA-dir_RNA_pol_su2"/>
</dbReference>
<keyword evidence="8" id="KW-1185">Reference proteome</keyword>
<dbReference type="GO" id="GO:0032549">
    <property type="term" value="F:ribonucleoside binding"/>
    <property type="evidence" value="ECO:0007669"/>
    <property type="project" value="InterPro"/>
</dbReference>
<dbReference type="WBParaSite" id="PEQ_0000174501-mRNA-1">
    <property type="protein sequence ID" value="PEQ_0000174501-mRNA-1"/>
    <property type="gene ID" value="PEQ_0000174501"/>
</dbReference>
<dbReference type="AlphaFoldDB" id="A0A914RAL1"/>
<reference evidence="9" key="1">
    <citation type="submission" date="2022-11" db="UniProtKB">
        <authorList>
            <consortium name="WormBaseParasite"/>
        </authorList>
    </citation>
    <scope>IDENTIFICATION</scope>
</reference>
<evidence type="ECO:0000256" key="1">
    <source>
        <dbReference type="ARBA" id="ARBA00006835"/>
    </source>
</evidence>
<accession>A0A914RAL1</accession>
<organism evidence="8 9">
    <name type="scientific">Parascaris equorum</name>
    <name type="common">Equine roundworm</name>
    <dbReference type="NCBI Taxonomy" id="6256"/>
    <lineage>
        <taxon>Eukaryota</taxon>
        <taxon>Metazoa</taxon>
        <taxon>Ecdysozoa</taxon>
        <taxon>Nematoda</taxon>
        <taxon>Chromadorea</taxon>
        <taxon>Rhabditida</taxon>
        <taxon>Spirurina</taxon>
        <taxon>Ascaridomorpha</taxon>
        <taxon>Ascaridoidea</taxon>
        <taxon>Ascarididae</taxon>
        <taxon>Parascaris</taxon>
    </lineage>
</organism>
<evidence type="ECO:0000259" key="7">
    <source>
        <dbReference type="Pfam" id="PF04561"/>
    </source>
</evidence>
<evidence type="ECO:0000313" key="9">
    <source>
        <dbReference type="WBParaSite" id="PEQ_0000174501-mRNA-1"/>
    </source>
</evidence>
<dbReference type="InterPro" id="IPR007642">
    <property type="entry name" value="RNA_pol_Rpb2_2"/>
</dbReference>
<dbReference type="GO" id="GO:0003677">
    <property type="term" value="F:DNA binding"/>
    <property type="evidence" value="ECO:0007669"/>
    <property type="project" value="InterPro"/>
</dbReference>
<evidence type="ECO:0000256" key="2">
    <source>
        <dbReference type="ARBA" id="ARBA00012418"/>
    </source>
</evidence>
<dbReference type="SUPFAM" id="SSF64484">
    <property type="entry name" value="beta and beta-prime subunits of DNA dependent RNA-polymerase"/>
    <property type="match status" value="1"/>
</dbReference>
<name>A0A914RAL1_PAREQ</name>
<keyword evidence="6" id="KW-0804">Transcription</keyword>
<keyword evidence="4" id="KW-0808">Transferase</keyword>
<evidence type="ECO:0000256" key="5">
    <source>
        <dbReference type="ARBA" id="ARBA00022695"/>
    </source>
</evidence>
<dbReference type="EC" id="2.7.7.6" evidence="2"/>
<evidence type="ECO:0000256" key="6">
    <source>
        <dbReference type="ARBA" id="ARBA00023163"/>
    </source>
</evidence>
<keyword evidence="5" id="KW-0548">Nucleotidyltransferase</keyword>
<evidence type="ECO:0000313" key="8">
    <source>
        <dbReference type="Proteomes" id="UP000887564"/>
    </source>
</evidence>
<proteinExistence type="inferred from homology"/>
<sequence length="102" mass="11622">MRKFGTGGSGPTPPKEHEAIDFLTSLMICHIPSHDGNMKLKAIYVGLMVRRLMQAEMGYTECDDRDFYGNKRLELAGSLMGLLFEDVFKRWLMPNRCLTSFS</sequence>
<protein>
    <recommendedName>
        <fullName evidence="2">DNA-directed RNA polymerase</fullName>
        <ecNumber evidence="2">2.7.7.6</ecNumber>
    </recommendedName>
</protein>
<evidence type="ECO:0000256" key="4">
    <source>
        <dbReference type="ARBA" id="ARBA00022679"/>
    </source>
</evidence>
<dbReference type="GO" id="GO:0006351">
    <property type="term" value="P:DNA-templated transcription"/>
    <property type="evidence" value="ECO:0007669"/>
    <property type="project" value="InterPro"/>
</dbReference>
<dbReference type="InterPro" id="IPR037034">
    <property type="entry name" value="RNA_pol_Rpb2_2_sf"/>
</dbReference>
<dbReference type="PANTHER" id="PTHR20856">
    <property type="entry name" value="DNA-DIRECTED RNA POLYMERASE I SUBUNIT 2"/>
    <property type="match status" value="1"/>
</dbReference>
<evidence type="ECO:0000256" key="3">
    <source>
        <dbReference type="ARBA" id="ARBA00022478"/>
    </source>
</evidence>